<dbReference type="AlphaFoldDB" id="A0A1H2WIT6"/>
<evidence type="ECO:0000313" key="9">
    <source>
        <dbReference type="Proteomes" id="UP000199488"/>
    </source>
</evidence>
<dbReference type="GO" id="GO:0006825">
    <property type="term" value="P:copper ion transport"/>
    <property type="evidence" value="ECO:0007669"/>
    <property type="project" value="InterPro"/>
</dbReference>
<keyword evidence="9" id="KW-1185">Reference proteome</keyword>
<dbReference type="PANTHER" id="PTHR34820:SF4">
    <property type="entry name" value="INNER MEMBRANE PROTEIN YEBZ"/>
    <property type="match status" value="1"/>
</dbReference>
<comment type="subcellular location">
    <subcellularLocation>
        <location evidence="1">Cell membrane</location>
        <topology evidence="1">Multi-pass membrane protein</topology>
    </subcellularLocation>
</comment>
<feature type="transmembrane region" description="Helical" evidence="6">
    <location>
        <begin position="341"/>
        <end position="360"/>
    </location>
</feature>
<dbReference type="OrthoDB" id="2387346at2"/>
<protein>
    <submittedName>
        <fullName evidence="8">Putative copper resistance protein D</fullName>
    </submittedName>
</protein>
<dbReference type="GO" id="GO:0005886">
    <property type="term" value="C:plasma membrane"/>
    <property type="evidence" value="ECO:0007669"/>
    <property type="project" value="UniProtKB-SubCell"/>
</dbReference>
<keyword evidence="5 6" id="KW-0472">Membrane</keyword>
<evidence type="ECO:0000256" key="6">
    <source>
        <dbReference type="SAM" id="Phobius"/>
    </source>
</evidence>
<dbReference type="STRING" id="1122204.SAMN05421781_2459"/>
<evidence type="ECO:0000256" key="5">
    <source>
        <dbReference type="ARBA" id="ARBA00023136"/>
    </source>
</evidence>
<feature type="transmembrane region" description="Helical" evidence="6">
    <location>
        <begin position="257"/>
        <end position="275"/>
    </location>
</feature>
<feature type="transmembrane region" description="Helical" evidence="6">
    <location>
        <begin position="6"/>
        <end position="26"/>
    </location>
</feature>
<dbReference type="Pfam" id="PF05425">
    <property type="entry name" value="CopD"/>
    <property type="match status" value="1"/>
</dbReference>
<evidence type="ECO:0000256" key="1">
    <source>
        <dbReference type="ARBA" id="ARBA00004651"/>
    </source>
</evidence>
<reference evidence="8 9" key="1">
    <citation type="submission" date="2016-10" db="EMBL/GenBank/DDBJ databases">
        <authorList>
            <person name="de Groot N.N."/>
        </authorList>
    </citation>
    <scope>NUCLEOTIDE SEQUENCE [LARGE SCALE GENOMIC DNA]</scope>
    <source>
        <strain evidence="8 9">DSM 23126</strain>
    </source>
</reference>
<keyword evidence="2" id="KW-1003">Cell membrane</keyword>
<organism evidence="8 9">
    <name type="scientific">Marinococcus luteus</name>
    <dbReference type="NCBI Taxonomy" id="1122204"/>
    <lineage>
        <taxon>Bacteria</taxon>
        <taxon>Bacillati</taxon>
        <taxon>Bacillota</taxon>
        <taxon>Bacilli</taxon>
        <taxon>Bacillales</taxon>
        <taxon>Bacillaceae</taxon>
        <taxon>Marinococcus</taxon>
    </lineage>
</organism>
<feature type="transmembrane region" description="Helical" evidence="6">
    <location>
        <begin position="114"/>
        <end position="137"/>
    </location>
</feature>
<feature type="transmembrane region" description="Helical" evidence="6">
    <location>
        <begin position="182"/>
        <end position="204"/>
    </location>
</feature>
<feature type="transmembrane region" description="Helical" evidence="6">
    <location>
        <begin position="224"/>
        <end position="245"/>
    </location>
</feature>
<dbReference type="InterPro" id="IPR008457">
    <property type="entry name" value="Cu-R_CopD_dom"/>
</dbReference>
<feature type="transmembrane region" description="Helical" evidence="6">
    <location>
        <begin position="149"/>
        <end position="170"/>
    </location>
</feature>
<feature type="domain" description="Copper resistance protein D" evidence="7">
    <location>
        <begin position="178"/>
        <end position="273"/>
    </location>
</feature>
<dbReference type="PANTHER" id="PTHR34820">
    <property type="entry name" value="INNER MEMBRANE PROTEIN YEBZ"/>
    <property type="match status" value="1"/>
</dbReference>
<name>A0A1H2WIT6_9BACI</name>
<dbReference type="RefSeq" id="WP_091615532.1">
    <property type="nucleotide sequence ID" value="NZ_FNNC01000005.1"/>
</dbReference>
<feature type="transmembrane region" description="Helical" evidence="6">
    <location>
        <begin position="88"/>
        <end position="107"/>
    </location>
</feature>
<evidence type="ECO:0000259" key="7">
    <source>
        <dbReference type="Pfam" id="PF05425"/>
    </source>
</evidence>
<dbReference type="InterPro" id="IPR032694">
    <property type="entry name" value="CopC/D"/>
</dbReference>
<keyword evidence="3 6" id="KW-0812">Transmembrane</keyword>
<gene>
    <name evidence="8" type="ORF">SAMN05421781_2459</name>
</gene>
<feature type="transmembrane region" description="Helical" evidence="6">
    <location>
        <begin position="310"/>
        <end position="329"/>
    </location>
</feature>
<evidence type="ECO:0000256" key="3">
    <source>
        <dbReference type="ARBA" id="ARBA00022692"/>
    </source>
</evidence>
<proteinExistence type="predicted"/>
<dbReference type="EMBL" id="FNNC01000005">
    <property type="protein sequence ID" value="SDW80583.1"/>
    <property type="molecule type" value="Genomic_DNA"/>
</dbReference>
<evidence type="ECO:0000256" key="4">
    <source>
        <dbReference type="ARBA" id="ARBA00022989"/>
    </source>
</evidence>
<accession>A0A1H2WIT6</accession>
<evidence type="ECO:0000313" key="8">
    <source>
        <dbReference type="EMBL" id="SDW80583.1"/>
    </source>
</evidence>
<feature type="transmembrane region" description="Helical" evidence="6">
    <location>
        <begin position="38"/>
        <end position="59"/>
    </location>
</feature>
<evidence type="ECO:0000256" key="2">
    <source>
        <dbReference type="ARBA" id="ARBA00022475"/>
    </source>
</evidence>
<dbReference type="Proteomes" id="UP000199488">
    <property type="component" value="Unassembled WGS sequence"/>
</dbReference>
<keyword evidence="4 6" id="KW-1133">Transmembrane helix</keyword>
<sequence length="363" mass="40194">MILAAGNALQYLFFAVLAGTLLLQLIPSTHRPALSIPFFVPAAAAALLPAVSFVPIVQLTRTIASGRDMSFFGALERILFQYEVGQSWVVLFVLSFFLLGIFILFFHSTGMPRAAAVVGLVLIMGMIGALGASGHAANAIPLIGGTLHFFHLLAVSLWIGTLLMVSWFAVSYKQWASFLEWFTLIAVMCVIIIAFTGVIMGQLLTDPFIGSWALPYGEALIWKHLFYIVILLFALFNGIFIRRRLQQSTDYNPRQWLRAESLTAMLIFVITAFMTEQEPGGSLHYENPAFLFHVLYPASVPDSASFQLQLHPITILSVLLSIGFLYLMAQSFHRGRSPFSVFVLGCMFVLSAYTGLVYILDFV</sequence>